<feature type="domain" description="FAS1" evidence="1">
    <location>
        <begin position="164"/>
        <end position="335"/>
    </location>
</feature>
<dbReference type="InterPro" id="IPR000782">
    <property type="entry name" value="FAS1_domain"/>
</dbReference>
<keyword evidence="3" id="KW-1185">Reference proteome</keyword>
<dbReference type="Proteomes" id="UP000451233">
    <property type="component" value="Unassembled WGS sequence"/>
</dbReference>
<sequence>MAVILFISCEEYRLDTGQTLEKNSKTILNYLKENPKYSILVKALEITRLSEPLSIYGSMTLFAPNDEAFKKYLKRKNVADVSELKPDTLKNLLQYHIYNEQYGSANFVMGTLPTSTINGNFIKFDISAGIAQTKLNDAVTLGTLDVLNSNGFIHEVNDVLDPPAVTLYGWLKSQARYSIMLEAFEKTGNADDILKKIDTDPADVRYGKPVVKWRTIFLETNDVLKKAGINSFDDLAKKYSNTYKTTKNYTSLADSLNLFVRFHALNQKYFVSEFSDTYKESFSAGNYLIFGSSKGISINKHADEVTGADVQVGIDLANSNNITQNGVLHSITSVMSLYKVRPVTVIQPFAGSLEDRSLKLKTGLLSNFITEFPKLGADPAGQSIIWWLKWGYPVGTPSVPARAEWAGDYAVYLTGATQGYYYEVTTPLVFKGTYNVIVNYSGYRRNNPANASYASFKWDGQQLGDVVTLNLTDSNDAIGGSTVGPTPPGVTTQYGDFQFRRYIGKVTLNQTSSHVLRIDGLAGTNTQIWWYSVELVPVN</sequence>
<dbReference type="Gene3D" id="2.30.180.10">
    <property type="entry name" value="FAS1 domain"/>
    <property type="match status" value="2"/>
</dbReference>
<dbReference type="PROSITE" id="PS50213">
    <property type="entry name" value="FAS1"/>
    <property type="match status" value="2"/>
</dbReference>
<dbReference type="EMBL" id="WVHS01000005">
    <property type="protein sequence ID" value="MXV17665.1"/>
    <property type="molecule type" value="Genomic_DNA"/>
</dbReference>
<evidence type="ECO:0000313" key="2">
    <source>
        <dbReference type="EMBL" id="MXV17665.1"/>
    </source>
</evidence>
<accession>A0A7K1Y303</accession>
<feature type="domain" description="FAS1" evidence="1">
    <location>
        <begin position="24"/>
        <end position="160"/>
    </location>
</feature>
<reference evidence="2 3" key="1">
    <citation type="submission" date="2019-11" db="EMBL/GenBank/DDBJ databases">
        <title>Pedobacter sp. HMF7056 Genome sequencing and assembly.</title>
        <authorList>
            <person name="Kang H."/>
            <person name="Kim H."/>
            <person name="Joh K."/>
        </authorList>
    </citation>
    <scope>NUCLEOTIDE SEQUENCE [LARGE SCALE GENOMIC DNA]</scope>
    <source>
        <strain evidence="2 3">HMF7056</strain>
    </source>
</reference>
<evidence type="ECO:0000259" key="1">
    <source>
        <dbReference type="PROSITE" id="PS50213"/>
    </source>
</evidence>
<dbReference type="SUPFAM" id="SSF82153">
    <property type="entry name" value="FAS1 domain"/>
    <property type="match status" value="1"/>
</dbReference>
<dbReference type="PANTHER" id="PTHR10900:SF77">
    <property type="entry name" value="FI19380P1"/>
    <property type="match status" value="1"/>
</dbReference>
<dbReference type="Pfam" id="PF02469">
    <property type="entry name" value="Fasciclin"/>
    <property type="match status" value="1"/>
</dbReference>
<organism evidence="2 3">
    <name type="scientific">Hufsiella ginkgonis</name>
    <dbReference type="NCBI Taxonomy" id="2695274"/>
    <lineage>
        <taxon>Bacteria</taxon>
        <taxon>Pseudomonadati</taxon>
        <taxon>Bacteroidota</taxon>
        <taxon>Sphingobacteriia</taxon>
        <taxon>Sphingobacteriales</taxon>
        <taxon>Sphingobacteriaceae</taxon>
        <taxon>Hufsiella</taxon>
    </lineage>
</organism>
<dbReference type="PANTHER" id="PTHR10900">
    <property type="entry name" value="PERIOSTIN-RELATED"/>
    <property type="match status" value="1"/>
</dbReference>
<dbReference type="AlphaFoldDB" id="A0A7K1Y303"/>
<comment type="caution">
    <text evidence="2">The sequence shown here is derived from an EMBL/GenBank/DDBJ whole genome shotgun (WGS) entry which is preliminary data.</text>
</comment>
<protein>
    <recommendedName>
        <fullName evidence="1">FAS1 domain-containing protein</fullName>
    </recommendedName>
</protein>
<dbReference type="InterPro" id="IPR050904">
    <property type="entry name" value="Adhesion/Biosynth-related"/>
</dbReference>
<name>A0A7K1Y303_9SPHI</name>
<gene>
    <name evidence="2" type="ORF">GS398_20355</name>
</gene>
<proteinExistence type="predicted"/>
<evidence type="ECO:0000313" key="3">
    <source>
        <dbReference type="Proteomes" id="UP000451233"/>
    </source>
</evidence>
<dbReference type="InterPro" id="IPR036378">
    <property type="entry name" value="FAS1_dom_sf"/>
</dbReference>
<dbReference type="RefSeq" id="WP_160908652.1">
    <property type="nucleotide sequence ID" value="NZ_WVHS01000005.1"/>
</dbReference>
<dbReference type="SMART" id="SM00554">
    <property type="entry name" value="FAS1"/>
    <property type="match status" value="2"/>
</dbReference>